<feature type="binding site" evidence="10">
    <location>
        <begin position="478"/>
        <end position="479"/>
    </location>
    <ligand>
        <name>L-glutamate</name>
        <dbReference type="ChEBI" id="CHEBI:29985"/>
    </ligand>
</feature>
<evidence type="ECO:0000256" key="13">
    <source>
        <dbReference type="SAM" id="SignalP"/>
    </source>
</evidence>
<comment type="subunit">
    <text evidence="11">This enzyme consists of two polypeptide chains, which are synthesized in precursor form from a single polypeptide.</text>
</comment>
<evidence type="ECO:0000256" key="3">
    <source>
        <dbReference type="ARBA" id="ARBA00009381"/>
    </source>
</evidence>
<dbReference type="NCBIfam" id="TIGR00066">
    <property type="entry name" value="g_glut_trans"/>
    <property type="match status" value="1"/>
</dbReference>
<dbReference type="PANTHER" id="PTHR43199:SF1">
    <property type="entry name" value="GLUTATHIONE HYDROLASE PROENZYME"/>
    <property type="match status" value="1"/>
</dbReference>
<reference evidence="15" key="1">
    <citation type="submission" date="2019-11" db="EMBL/GenBank/DDBJ databases">
        <title>The complete genome sequence of Saccharopolyspora sp. E2A.</title>
        <authorList>
            <person name="Zhang G."/>
        </authorList>
    </citation>
    <scope>NUCLEOTIDE SEQUENCE [LARGE SCALE GENOMIC DNA]</scope>
    <source>
        <strain evidence="15">E2A</strain>
    </source>
</reference>
<organism evidence="14 15">
    <name type="scientific">Allosaccharopolyspora coralli</name>
    <dbReference type="NCBI Taxonomy" id="2665642"/>
    <lineage>
        <taxon>Bacteria</taxon>
        <taxon>Bacillati</taxon>
        <taxon>Actinomycetota</taxon>
        <taxon>Actinomycetes</taxon>
        <taxon>Pseudonocardiales</taxon>
        <taxon>Pseudonocardiaceae</taxon>
        <taxon>Allosaccharopolyspora</taxon>
    </lineage>
</organism>
<feature type="signal peptide" evidence="13">
    <location>
        <begin position="1"/>
        <end position="28"/>
    </location>
</feature>
<evidence type="ECO:0000256" key="11">
    <source>
        <dbReference type="RuleBase" id="RU368036"/>
    </source>
</evidence>
<feature type="binding site" evidence="10">
    <location>
        <position position="500"/>
    </location>
    <ligand>
        <name>L-glutamate</name>
        <dbReference type="ChEBI" id="CHEBI:29985"/>
    </ligand>
</feature>
<evidence type="ECO:0000313" key="15">
    <source>
        <dbReference type="Proteomes" id="UP000371041"/>
    </source>
</evidence>
<dbReference type="GO" id="GO:0006750">
    <property type="term" value="P:glutathione biosynthetic process"/>
    <property type="evidence" value="ECO:0007669"/>
    <property type="project" value="UniProtKB-KW"/>
</dbReference>
<accession>A0A5Q3Q4Z0</accession>
<dbReference type="AlphaFoldDB" id="A0A5Q3Q4Z0"/>
<dbReference type="SUPFAM" id="SSF56235">
    <property type="entry name" value="N-terminal nucleophile aminohydrolases (Ntn hydrolases)"/>
    <property type="match status" value="1"/>
</dbReference>
<dbReference type="PANTHER" id="PTHR43199">
    <property type="entry name" value="GLUTATHIONE HYDROLASE"/>
    <property type="match status" value="1"/>
</dbReference>
<evidence type="ECO:0000313" key="14">
    <source>
        <dbReference type="EMBL" id="QGK69691.1"/>
    </source>
</evidence>
<feature type="active site" description="Nucleophile" evidence="9">
    <location>
        <position position="412"/>
    </location>
</feature>
<comment type="pathway">
    <text evidence="11">Sulfur metabolism; glutathione metabolism.</text>
</comment>
<feature type="region of interest" description="Disordered" evidence="12">
    <location>
        <begin position="453"/>
        <end position="481"/>
    </location>
</feature>
<comment type="catalytic activity">
    <reaction evidence="8 11">
        <text>an N-terminal (5-L-glutamyl)-[peptide] + an alpha-amino acid = 5-L-glutamyl amino acid + an N-terminal L-alpha-aminoacyl-[peptide]</text>
        <dbReference type="Rhea" id="RHEA:23904"/>
        <dbReference type="Rhea" id="RHEA-COMP:9780"/>
        <dbReference type="Rhea" id="RHEA-COMP:9795"/>
        <dbReference type="ChEBI" id="CHEBI:77644"/>
        <dbReference type="ChEBI" id="CHEBI:78597"/>
        <dbReference type="ChEBI" id="CHEBI:78599"/>
        <dbReference type="ChEBI" id="CHEBI:78608"/>
        <dbReference type="EC" id="2.3.2.2"/>
    </reaction>
</comment>
<evidence type="ECO:0000256" key="1">
    <source>
        <dbReference type="ARBA" id="ARBA00001049"/>
    </source>
</evidence>
<evidence type="ECO:0000256" key="8">
    <source>
        <dbReference type="ARBA" id="ARBA00047417"/>
    </source>
</evidence>
<comment type="catalytic activity">
    <reaction evidence="2 11">
        <text>glutathione + H2O = L-cysteinylglycine + L-glutamate</text>
        <dbReference type="Rhea" id="RHEA:28807"/>
        <dbReference type="ChEBI" id="CHEBI:15377"/>
        <dbReference type="ChEBI" id="CHEBI:29985"/>
        <dbReference type="ChEBI" id="CHEBI:57925"/>
        <dbReference type="ChEBI" id="CHEBI:61694"/>
        <dbReference type="EC" id="3.4.19.13"/>
    </reaction>
</comment>
<dbReference type="Pfam" id="PF01019">
    <property type="entry name" value="G_glu_transpept"/>
    <property type="match status" value="1"/>
</dbReference>
<dbReference type="GO" id="GO:0103068">
    <property type="term" value="F:leukotriene C4 gamma-glutamyl transferase activity"/>
    <property type="evidence" value="ECO:0007669"/>
    <property type="project" value="UniProtKB-EC"/>
</dbReference>
<dbReference type="EC" id="2.3.2.2" evidence="11"/>
<feature type="compositionally biased region" description="Basic and acidic residues" evidence="12">
    <location>
        <begin position="401"/>
        <end position="410"/>
    </location>
</feature>
<dbReference type="UniPathway" id="UPA00204"/>
<dbReference type="EMBL" id="CP045929">
    <property type="protein sequence ID" value="QGK69691.1"/>
    <property type="molecule type" value="Genomic_DNA"/>
</dbReference>
<dbReference type="InterPro" id="IPR043138">
    <property type="entry name" value="GGT_lsub"/>
</dbReference>
<dbReference type="InterPro" id="IPR000101">
    <property type="entry name" value="GGT_peptidase"/>
</dbReference>
<evidence type="ECO:0000256" key="9">
    <source>
        <dbReference type="PIRSR" id="PIRSR600101-1"/>
    </source>
</evidence>
<keyword evidence="13" id="KW-0732">Signal</keyword>
<sequence>MGCVVGKRIRFAVAVFAPIALIASTAHAAGAESPPPKKVPEAIGLGGAVSSVDLDATNAGIEVLRRGGNATDAAVAVAAALGVTEPYSGGIGGGGYFVHYDAQTGEVSTLDGRETAPASADRSLFLDNGAEIPFDEAVTSGLSVGTPGLPRTFEQALDRWGTRELDTVLEPAVELAREGFRVDEHFREQTAQNEERFAAFPATRELFLPGGQPPEVGSTLRNPDLAETYETLGDNGVDAFYQDEIARDVVETVQNPPVEPESDLRVRSGDLRTEDLESYEAIEREPTHVRYRGLDVYGMAPSSSGGTTVGQALNMLENTDLSQVDSAEYLHRFLEASKVGFADRNRWVGDPEQVDVPTEGLLSQEFADSRECLIKPDATLPTPVAAGDPRAPGGECEPETSDARTPREGPHTTHLNVADATGDVVSFTITIEQTGGSGMVVPGRGFLLNNELTDFSFTPTTPGEPDPNLPGPSKRPRSSMSPTLVLDGGEPMLSVGTPGGSTIITTVLQVLTARLDRGLPLVDAIAEPRASQRNTAQTRAEPEFTARPETVRLQELGHVFDTGDGEIGNASGLERLPDGRWVAAAETTRGGGGSAAVVIPAG</sequence>
<keyword evidence="4 11" id="KW-0808">Transferase</keyword>
<protein>
    <recommendedName>
        <fullName evidence="11">Glutathione hydrolase proenzyme</fullName>
        <ecNumber evidence="11">2.3.2.2</ecNumber>
        <ecNumber evidence="11">3.4.19.13</ecNumber>
    </recommendedName>
    <component>
        <recommendedName>
            <fullName evidence="11">Glutathione hydrolase large chain</fullName>
        </recommendedName>
    </component>
    <component>
        <recommendedName>
            <fullName evidence="11">Glutathione hydrolase small chain</fullName>
        </recommendedName>
    </component>
</protein>
<feature type="region of interest" description="Disordered" evidence="12">
    <location>
        <begin position="379"/>
        <end position="410"/>
    </location>
</feature>
<dbReference type="Gene3D" id="3.60.20.40">
    <property type="match status" value="1"/>
</dbReference>
<keyword evidence="5 11" id="KW-0378">Hydrolase</keyword>
<dbReference type="EC" id="3.4.19.13" evidence="11"/>
<evidence type="ECO:0000256" key="12">
    <source>
        <dbReference type="SAM" id="MobiDB-lite"/>
    </source>
</evidence>
<proteinExistence type="inferred from homology"/>
<dbReference type="InterPro" id="IPR051792">
    <property type="entry name" value="GGT_bact"/>
</dbReference>
<dbReference type="GO" id="GO:0036374">
    <property type="term" value="F:glutathione hydrolase activity"/>
    <property type="evidence" value="ECO:0007669"/>
    <property type="project" value="UniProtKB-UniRule"/>
</dbReference>
<evidence type="ECO:0000256" key="5">
    <source>
        <dbReference type="ARBA" id="ARBA00022801"/>
    </source>
</evidence>
<evidence type="ECO:0000256" key="4">
    <source>
        <dbReference type="ARBA" id="ARBA00022679"/>
    </source>
</evidence>
<feature type="binding site" evidence="10">
    <location>
        <position position="113"/>
    </location>
    <ligand>
        <name>L-glutamate</name>
        <dbReference type="ChEBI" id="CHEBI:29985"/>
    </ligand>
</feature>
<evidence type="ECO:0000256" key="6">
    <source>
        <dbReference type="ARBA" id="ARBA00023145"/>
    </source>
</evidence>
<dbReference type="InterPro" id="IPR043137">
    <property type="entry name" value="GGT_ssub_C"/>
</dbReference>
<comment type="similarity">
    <text evidence="3 11">Belongs to the gamma-glutamyltransferase family.</text>
</comment>
<gene>
    <name evidence="14" type="primary">ggt</name>
    <name evidence="14" type="ORF">GIY23_09320</name>
</gene>
<evidence type="ECO:0000256" key="2">
    <source>
        <dbReference type="ARBA" id="ARBA00001089"/>
    </source>
</evidence>
<evidence type="ECO:0000256" key="7">
    <source>
        <dbReference type="ARBA" id="ARBA00023315"/>
    </source>
</evidence>
<evidence type="ECO:0000256" key="10">
    <source>
        <dbReference type="PIRSR" id="PIRSR600101-2"/>
    </source>
</evidence>
<dbReference type="PRINTS" id="PR01210">
    <property type="entry name" value="GGTRANSPTASE"/>
</dbReference>
<dbReference type="Gene3D" id="1.10.246.130">
    <property type="match status" value="1"/>
</dbReference>
<dbReference type="InterPro" id="IPR029055">
    <property type="entry name" value="Ntn_hydrolases_N"/>
</dbReference>
<comment type="catalytic activity">
    <reaction evidence="1 11">
        <text>an S-substituted glutathione + H2O = an S-substituted L-cysteinylglycine + L-glutamate</text>
        <dbReference type="Rhea" id="RHEA:59468"/>
        <dbReference type="ChEBI" id="CHEBI:15377"/>
        <dbReference type="ChEBI" id="CHEBI:29985"/>
        <dbReference type="ChEBI" id="CHEBI:90779"/>
        <dbReference type="ChEBI" id="CHEBI:143103"/>
        <dbReference type="EC" id="3.4.19.13"/>
    </reaction>
</comment>
<feature type="binding site" evidence="10">
    <location>
        <position position="454"/>
    </location>
    <ligand>
        <name>L-glutamate</name>
        <dbReference type="ChEBI" id="CHEBI:29985"/>
    </ligand>
</feature>
<keyword evidence="15" id="KW-1185">Reference proteome</keyword>
<name>A0A5Q3Q4Z0_9PSEU</name>
<dbReference type="Proteomes" id="UP000371041">
    <property type="component" value="Chromosome"/>
</dbReference>
<dbReference type="KEGG" id="sace:GIY23_09320"/>
<feature type="chain" id="PRO_5024435757" description="Glutathione hydrolase proenzyme" evidence="13">
    <location>
        <begin position="29"/>
        <end position="602"/>
    </location>
</feature>
<keyword evidence="6 11" id="KW-0865">Zymogen</keyword>
<keyword evidence="11" id="KW-0317">Glutathione biosynthesis</keyword>
<comment type="PTM">
    <text evidence="11">Cleaved by autocatalysis into a large and a small subunit.</text>
</comment>
<dbReference type="GO" id="GO:0006751">
    <property type="term" value="P:glutathione catabolic process"/>
    <property type="evidence" value="ECO:0007669"/>
    <property type="project" value="UniProtKB-UniRule"/>
</dbReference>
<keyword evidence="7 11" id="KW-0012">Acyltransferase</keyword>